<name>A0A0N9I0U8_9PSEU</name>
<organism evidence="5 6">
    <name type="scientific">Kibdelosporangium phytohabitans</name>
    <dbReference type="NCBI Taxonomy" id="860235"/>
    <lineage>
        <taxon>Bacteria</taxon>
        <taxon>Bacillati</taxon>
        <taxon>Actinomycetota</taxon>
        <taxon>Actinomycetes</taxon>
        <taxon>Pseudonocardiales</taxon>
        <taxon>Pseudonocardiaceae</taxon>
        <taxon>Kibdelosporangium</taxon>
    </lineage>
</organism>
<keyword evidence="6" id="KW-1185">Reference proteome</keyword>
<dbReference type="KEGG" id="kphy:AOZ06_22390"/>
<evidence type="ECO:0000259" key="2">
    <source>
        <dbReference type="Pfam" id="PF13556"/>
    </source>
</evidence>
<dbReference type="Pfam" id="PF13556">
    <property type="entry name" value="HTH_30"/>
    <property type="match status" value="1"/>
</dbReference>
<proteinExistence type="inferred from homology"/>
<dbReference type="InterPro" id="IPR051448">
    <property type="entry name" value="CdaR-like_regulators"/>
</dbReference>
<protein>
    <submittedName>
        <fullName evidence="5">Uncharacterized protein</fullName>
    </submittedName>
</protein>
<dbReference type="PANTHER" id="PTHR33744">
    <property type="entry name" value="CARBOHYDRATE DIACID REGULATOR"/>
    <property type="match status" value="1"/>
</dbReference>
<comment type="similarity">
    <text evidence="1">Belongs to the CdaR family.</text>
</comment>
<feature type="domain" description="CdaR GGDEF-like" evidence="4">
    <location>
        <begin position="168"/>
        <end position="279"/>
    </location>
</feature>
<dbReference type="Proteomes" id="UP000063699">
    <property type="component" value="Chromosome"/>
</dbReference>
<accession>A0A0N9I0U8</accession>
<dbReference type="OrthoDB" id="4571023at2"/>
<dbReference type="Gene3D" id="1.10.10.2840">
    <property type="entry name" value="PucR C-terminal helix-turn-helix domain"/>
    <property type="match status" value="1"/>
</dbReference>
<dbReference type="InterPro" id="IPR041522">
    <property type="entry name" value="CdaR_GGDEF"/>
</dbReference>
<sequence length="390" mass="42229">MLYQWLLTERRRIARRLVELFGREISAYGRLSDAELIDNISLATEENLRAIAESLRDRRIPPTEVLVGPITASAARRAGEGMPLDAVMAAYNLGMLEVWREMVAHAASDDMADVLAFTELVLGYLQRATTAVAAAYLEERRRIESDEQQRRHTLISALLRGEPYSDPAGRAGFAMPSQFLVLRVRMEPHQDEAQPGMAAAMAAQRKVYRASQQLGPSALSLLDTTGGIVLVPADEPVDGAALAGALSAATDVETTAAGVLAEPAEVAVAARQAQEVLELAEVFGRGPGFHQLSDLLLEYQLTRPSPARAGLAALLAPLDAHPDVLSTLSLYLRLGLNRRKTASQLHVHPNTVDYRLRRAVTLTGLDPADPADLQKIGAALVIRASQSLRT</sequence>
<dbReference type="InterPro" id="IPR042070">
    <property type="entry name" value="PucR_C-HTH_sf"/>
</dbReference>
<evidence type="ECO:0000256" key="1">
    <source>
        <dbReference type="ARBA" id="ARBA00006754"/>
    </source>
</evidence>
<dbReference type="InterPro" id="IPR025751">
    <property type="entry name" value="RsbRD_N_dom"/>
</dbReference>
<reference evidence="5 6" key="1">
    <citation type="submission" date="2015-07" db="EMBL/GenBank/DDBJ databases">
        <title>Genome sequencing of Kibdelosporangium phytohabitans.</title>
        <authorList>
            <person name="Qin S."/>
            <person name="Xing K."/>
        </authorList>
    </citation>
    <scope>NUCLEOTIDE SEQUENCE [LARGE SCALE GENOMIC DNA]</scope>
    <source>
        <strain evidence="5 6">KLBMP1111</strain>
    </source>
</reference>
<evidence type="ECO:0000259" key="4">
    <source>
        <dbReference type="Pfam" id="PF17853"/>
    </source>
</evidence>
<dbReference type="Pfam" id="PF14361">
    <property type="entry name" value="RsbRD_N"/>
    <property type="match status" value="1"/>
</dbReference>
<feature type="domain" description="RsbT co-antagonist protein RsbRD N-terminal" evidence="3">
    <location>
        <begin position="12"/>
        <end position="151"/>
    </location>
</feature>
<dbReference type="EMBL" id="CP012752">
    <property type="protein sequence ID" value="ALG09291.1"/>
    <property type="molecule type" value="Genomic_DNA"/>
</dbReference>
<evidence type="ECO:0000259" key="3">
    <source>
        <dbReference type="Pfam" id="PF14361"/>
    </source>
</evidence>
<evidence type="ECO:0000313" key="6">
    <source>
        <dbReference type="Proteomes" id="UP000063699"/>
    </source>
</evidence>
<dbReference type="AlphaFoldDB" id="A0A0N9I0U8"/>
<dbReference type="RefSeq" id="WP_054291195.1">
    <property type="nucleotide sequence ID" value="NZ_CP012752.1"/>
</dbReference>
<feature type="domain" description="PucR C-terminal helix-turn-helix" evidence="2">
    <location>
        <begin position="325"/>
        <end position="381"/>
    </location>
</feature>
<dbReference type="Pfam" id="PF17853">
    <property type="entry name" value="GGDEF_2"/>
    <property type="match status" value="1"/>
</dbReference>
<dbReference type="PANTHER" id="PTHR33744:SF1">
    <property type="entry name" value="DNA-BINDING TRANSCRIPTIONAL ACTIVATOR ADER"/>
    <property type="match status" value="1"/>
</dbReference>
<gene>
    <name evidence="5" type="ORF">AOZ06_22390</name>
</gene>
<dbReference type="InterPro" id="IPR025736">
    <property type="entry name" value="PucR_C-HTH_dom"/>
</dbReference>
<evidence type="ECO:0000313" key="5">
    <source>
        <dbReference type="EMBL" id="ALG09291.1"/>
    </source>
</evidence>
<dbReference type="STRING" id="860235.AOZ06_22390"/>